<dbReference type="Ensembl" id="ENSOTST00005184683.1">
    <property type="protein sequence ID" value="ENSOTSP00005137557.1"/>
    <property type="gene ID" value="ENSOTSG00005071712.1"/>
</dbReference>
<feature type="region of interest" description="Disordered" evidence="1">
    <location>
        <begin position="1"/>
        <end position="29"/>
    </location>
</feature>
<protein>
    <submittedName>
        <fullName evidence="2">Uncharacterized protein</fullName>
    </submittedName>
</protein>
<sequence>MAIKTYNLIRPDPPTDAIQDAKRGSSDNEVETKYLQSCRYWEMNKRLQEVRGELVQQREELRTAGEQLGISWPRSKGEPSNQSLRHHTSGLHLTSGLGEHLTSGLREL</sequence>
<dbReference type="InterPro" id="IPR028227">
    <property type="entry name" value="UPF0449"/>
</dbReference>
<dbReference type="AlphaFoldDB" id="A0AAZ3R7L6"/>
<reference evidence="2" key="3">
    <citation type="submission" date="2025-09" db="UniProtKB">
        <authorList>
            <consortium name="Ensembl"/>
        </authorList>
    </citation>
    <scope>IDENTIFICATION</scope>
</reference>
<name>A0AAZ3R7L6_ONCTS</name>
<reference evidence="3" key="1">
    <citation type="journal article" date="2018" name="PLoS ONE">
        <title>Chinook salmon (Oncorhynchus tshawytscha) genome and transcriptome.</title>
        <authorList>
            <person name="Christensen K.A."/>
            <person name="Leong J.S."/>
            <person name="Sakhrani D."/>
            <person name="Biagi C.A."/>
            <person name="Minkley D.R."/>
            <person name="Withler R.E."/>
            <person name="Rondeau E.B."/>
            <person name="Koop B.F."/>
            <person name="Devlin R.H."/>
        </authorList>
    </citation>
    <scope>NUCLEOTIDE SEQUENCE [LARGE SCALE GENOMIC DNA]</scope>
</reference>
<feature type="region of interest" description="Disordered" evidence="1">
    <location>
        <begin position="66"/>
        <end position="108"/>
    </location>
</feature>
<reference evidence="2" key="2">
    <citation type="submission" date="2025-08" db="UniProtKB">
        <authorList>
            <consortium name="Ensembl"/>
        </authorList>
    </citation>
    <scope>IDENTIFICATION</scope>
</reference>
<accession>A0AAZ3R7L6</accession>
<evidence type="ECO:0000256" key="1">
    <source>
        <dbReference type="SAM" id="MobiDB-lite"/>
    </source>
</evidence>
<keyword evidence="3" id="KW-1185">Reference proteome</keyword>
<evidence type="ECO:0000313" key="3">
    <source>
        <dbReference type="Proteomes" id="UP000694402"/>
    </source>
</evidence>
<proteinExistence type="predicted"/>
<organism evidence="2 3">
    <name type="scientific">Oncorhynchus tshawytscha</name>
    <name type="common">Chinook salmon</name>
    <name type="synonym">Salmo tshawytscha</name>
    <dbReference type="NCBI Taxonomy" id="74940"/>
    <lineage>
        <taxon>Eukaryota</taxon>
        <taxon>Metazoa</taxon>
        <taxon>Chordata</taxon>
        <taxon>Craniata</taxon>
        <taxon>Vertebrata</taxon>
        <taxon>Euteleostomi</taxon>
        <taxon>Actinopterygii</taxon>
        <taxon>Neopterygii</taxon>
        <taxon>Teleostei</taxon>
        <taxon>Protacanthopterygii</taxon>
        <taxon>Salmoniformes</taxon>
        <taxon>Salmonidae</taxon>
        <taxon>Salmoninae</taxon>
        <taxon>Oncorhynchus</taxon>
    </lineage>
</organism>
<feature type="compositionally biased region" description="Basic and acidic residues" evidence="1">
    <location>
        <begin position="19"/>
        <end position="29"/>
    </location>
</feature>
<dbReference type="Pfam" id="PF15136">
    <property type="entry name" value="UPF0449"/>
    <property type="match status" value="1"/>
</dbReference>
<dbReference type="Proteomes" id="UP000694402">
    <property type="component" value="Unassembled WGS sequence"/>
</dbReference>
<evidence type="ECO:0000313" key="2">
    <source>
        <dbReference type="Ensembl" id="ENSOTSP00005137557.1"/>
    </source>
</evidence>